<proteinExistence type="predicted"/>
<organism evidence="3 4">
    <name type="scientific">Salegentibacter echinorum</name>
    <dbReference type="NCBI Taxonomy" id="1073325"/>
    <lineage>
        <taxon>Bacteria</taxon>
        <taxon>Pseudomonadati</taxon>
        <taxon>Bacteroidota</taxon>
        <taxon>Flavobacteriia</taxon>
        <taxon>Flavobacteriales</taxon>
        <taxon>Flavobacteriaceae</taxon>
        <taxon>Salegentibacter</taxon>
    </lineage>
</organism>
<dbReference type="PANTHER" id="PTHR43818:SF10">
    <property type="entry name" value="NADH-DEPENDENT DEHYDROGENASE-RELATED"/>
    <property type="match status" value="1"/>
</dbReference>
<evidence type="ECO:0000313" key="4">
    <source>
        <dbReference type="Proteomes" id="UP000183945"/>
    </source>
</evidence>
<sequence>MSSITATNIKNGIMKKNKNKNNGLSRRKFITNTAAVAAGISIVPRHVLGGVGFTAPSDTLNIAGIGVGGMGRSNLKAMNSERIVALCDVDWRYAQKTFTDYPDAKKFKDYRVMFDKMGDDIDAVVIATPDHTHAISAGESMTRGKHVYLQKPLTHSIYESRYLTKLAEETGVATQMGNQGHSGDGTRLFAEWIQNGEIGDPLEAHCWTNRPIWPQGLERPENKPEVPDTLDWDLFLGPAKYRPYNPAYTPWNWRAWWDFGTGALGDMGCHIIDPIYFALNLGHPTGFEGSSSQVNTESAPISEKVSYYFPENKKLGKVKFDPIKMTWYDGGLLPDRPEGIKPGKIMGDGGGGSMVVGTKGTIICSTYGRDPYIIGREDNPPKTEKIYPRVETSHEMDWVRACKEPKNSRKEASAHFGYSGPFNEVVVMGNLAVRLQDLKKRLDWDSEKMEITNIGANEEIKVVTSDSFTVVNGDPKFDTQFETMNAKNAAEEYIKHTYRDGWELS</sequence>
<accession>A0A1M5JR37</accession>
<dbReference type="GO" id="GO:0000166">
    <property type="term" value="F:nucleotide binding"/>
    <property type="evidence" value="ECO:0007669"/>
    <property type="project" value="InterPro"/>
</dbReference>
<keyword evidence="4" id="KW-1185">Reference proteome</keyword>
<dbReference type="InterPro" id="IPR000683">
    <property type="entry name" value="Gfo/Idh/MocA-like_OxRdtase_N"/>
</dbReference>
<dbReference type="Pfam" id="PF01408">
    <property type="entry name" value="GFO_IDH_MocA"/>
    <property type="match status" value="1"/>
</dbReference>
<protein>
    <submittedName>
        <fullName evidence="3">Predicted dehydrogenase</fullName>
    </submittedName>
</protein>
<dbReference type="SUPFAM" id="SSF55347">
    <property type="entry name" value="Glyceraldehyde-3-phosphate dehydrogenase-like, C-terminal domain"/>
    <property type="match status" value="1"/>
</dbReference>
<dbReference type="EMBL" id="FQVT01000012">
    <property type="protein sequence ID" value="SHG43021.1"/>
    <property type="molecule type" value="Genomic_DNA"/>
</dbReference>
<name>A0A1M5JR37_SALEC</name>
<dbReference type="PANTHER" id="PTHR43818">
    <property type="entry name" value="BCDNA.GH03377"/>
    <property type="match status" value="1"/>
</dbReference>
<dbReference type="InterPro" id="IPR036291">
    <property type="entry name" value="NAD(P)-bd_dom_sf"/>
</dbReference>
<dbReference type="InterPro" id="IPR050463">
    <property type="entry name" value="Gfo/Idh/MocA_oxidrdct_glycsds"/>
</dbReference>
<dbReference type="SUPFAM" id="SSF51735">
    <property type="entry name" value="NAD(P)-binding Rossmann-fold domains"/>
    <property type="match status" value="1"/>
</dbReference>
<feature type="domain" description="Gfo/Idh/MocA-like oxidoreductase N-terminal" evidence="1">
    <location>
        <begin position="61"/>
        <end position="177"/>
    </location>
</feature>
<evidence type="ECO:0000313" key="3">
    <source>
        <dbReference type="EMBL" id="SHG43021.1"/>
    </source>
</evidence>
<dbReference type="Gene3D" id="3.30.360.10">
    <property type="entry name" value="Dihydrodipicolinate Reductase, domain 2"/>
    <property type="match status" value="1"/>
</dbReference>
<dbReference type="InterPro" id="IPR043906">
    <property type="entry name" value="Gfo/Idh/MocA_OxRdtase_bact_C"/>
</dbReference>
<evidence type="ECO:0000259" key="2">
    <source>
        <dbReference type="Pfam" id="PF19051"/>
    </source>
</evidence>
<evidence type="ECO:0000259" key="1">
    <source>
        <dbReference type="Pfam" id="PF01408"/>
    </source>
</evidence>
<reference evidence="4" key="1">
    <citation type="submission" date="2016-11" db="EMBL/GenBank/DDBJ databases">
        <authorList>
            <person name="Varghese N."/>
            <person name="Submissions S."/>
        </authorList>
    </citation>
    <scope>NUCLEOTIDE SEQUENCE [LARGE SCALE GENOMIC DNA]</scope>
    <source>
        <strain evidence="4">DSM 24579</strain>
    </source>
</reference>
<dbReference type="STRING" id="1073325.SAMN05444483_11210"/>
<gene>
    <name evidence="3" type="ORF">SAMN05444483_11210</name>
</gene>
<dbReference type="AlphaFoldDB" id="A0A1M5JR37"/>
<dbReference type="Proteomes" id="UP000183945">
    <property type="component" value="Unassembled WGS sequence"/>
</dbReference>
<feature type="domain" description="Gfo/Idh/MocA-like oxidoreductase bacterial type C-terminal" evidence="2">
    <location>
        <begin position="223"/>
        <end position="284"/>
    </location>
</feature>
<dbReference type="Pfam" id="PF19051">
    <property type="entry name" value="GFO_IDH_MocA_C2"/>
    <property type="match status" value="1"/>
</dbReference>
<dbReference type="Gene3D" id="3.40.50.720">
    <property type="entry name" value="NAD(P)-binding Rossmann-like Domain"/>
    <property type="match status" value="1"/>
</dbReference>